<evidence type="ECO:0000313" key="7">
    <source>
        <dbReference type="Proteomes" id="UP000054018"/>
    </source>
</evidence>
<evidence type="ECO:0000256" key="5">
    <source>
        <dbReference type="SAM" id="MobiDB-lite"/>
    </source>
</evidence>
<sequence>MYQQCPRSSQGKPTLSDGFYFIGFGVRYLDGKFLETISIRTTLPKAKDTARLAEKIITLGKRGTESTYKRAQAFVLKPAVLPKLFGTFAKRYAKRPGGYTRIHRIDNRTGDNAPMALLELVDNPRDFKLEMTARAVGRDLLTEKLRRNTPRTVLNSGVDATESITKEVKLAARDKGELRPSTRINLQKVVKYRASSALKEIGNRASTWIETLLAIPLQQKRAQIATDASADAKSKAKTSSYVEKFPKATIRSGAAVPGDVRSAVRLAQGAIARPRRPPRTISLSSPTPYNSQTLHSQ</sequence>
<dbReference type="Gene3D" id="3.90.1030.10">
    <property type="entry name" value="Ribosomal protein L17"/>
    <property type="match status" value="1"/>
</dbReference>
<dbReference type="HOGENOM" id="CLU_074407_1_4_1"/>
<evidence type="ECO:0000256" key="3">
    <source>
        <dbReference type="ARBA" id="ARBA00023274"/>
    </source>
</evidence>
<dbReference type="InterPro" id="IPR036373">
    <property type="entry name" value="Ribosomal_bL17_sf"/>
</dbReference>
<dbReference type="EMBL" id="KN833692">
    <property type="protein sequence ID" value="KIK28467.1"/>
    <property type="molecule type" value="Genomic_DNA"/>
</dbReference>
<dbReference type="GO" id="GO:0005762">
    <property type="term" value="C:mitochondrial large ribosomal subunit"/>
    <property type="evidence" value="ECO:0007669"/>
    <property type="project" value="TreeGrafter"/>
</dbReference>
<dbReference type="Pfam" id="PF01196">
    <property type="entry name" value="Ribosomal_L17"/>
    <property type="match status" value="1"/>
</dbReference>
<dbReference type="Proteomes" id="UP000054018">
    <property type="component" value="Unassembled WGS sequence"/>
</dbReference>
<protein>
    <recommendedName>
        <fullName evidence="8">50S ribosomal protein L17</fullName>
    </recommendedName>
</protein>
<dbReference type="STRING" id="765257.A0A0D0A1Z4"/>
<keyword evidence="2 4" id="KW-0689">Ribosomal protein</keyword>
<dbReference type="GO" id="GO:0003735">
    <property type="term" value="F:structural constituent of ribosome"/>
    <property type="evidence" value="ECO:0007669"/>
    <property type="project" value="InterPro"/>
</dbReference>
<dbReference type="PANTHER" id="PTHR14413">
    <property type="entry name" value="RIBOSOMAL PROTEIN L17"/>
    <property type="match status" value="1"/>
</dbReference>
<feature type="compositionally biased region" description="Polar residues" evidence="5">
    <location>
        <begin position="281"/>
        <end position="297"/>
    </location>
</feature>
<evidence type="ECO:0000256" key="2">
    <source>
        <dbReference type="ARBA" id="ARBA00022980"/>
    </source>
</evidence>
<evidence type="ECO:0000256" key="4">
    <source>
        <dbReference type="RuleBase" id="RU000660"/>
    </source>
</evidence>
<proteinExistence type="inferred from homology"/>
<dbReference type="OrthoDB" id="275000at2759"/>
<keyword evidence="3 4" id="KW-0687">Ribonucleoprotein</keyword>
<evidence type="ECO:0000256" key="1">
    <source>
        <dbReference type="ARBA" id="ARBA00008777"/>
    </source>
</evidence>
<dbReference type="SUPFAM" id="SSF64263">
    <property type="entry name" value="Prokaryotic ribosomal protein L17"/>
    <property type="match status" value="1"/>
</dbReference>
<name>A0A0D0A1Z4_9AGAM</name>
<feature type="region of interest" description="Disordered" evidence="5">
    <location>
        <begin position="272"/>
        <end position="297"/>
    </location>
</feature>
<comment type="similarity">
    <text evidence="1 4">Belongs to the bacterial ribosomal protein bL17 family.</text>
</comment>
<dbReference type="AlphaFoldDB" id="A0A0D0A1Z4"/>
<reference evidence="7" key="2">
    <citation type="submission" date="2015-01" db="EMBL/GenBank/DDBJ databases">
        <title>Evolutionary Origins and Diversification of the Mycorrhizal Mutualists.</title>
        <authorList>
            <consortium name="DOE Joint Genome Institute"/>
            <consortium name="Mycorrhizal Genomics Consortium"/>
            <person name="Kohler A."/>
            <person name="Kuo A."/>
            <person name="Nagy L.G."/>
            <person name="Floudas D."/>
            <person name="Copeland A."/>
            <person name="Barry K.W."/>
            <person name="Cichocki N."/>
            <person name="Veneault-Fourrey C."/>
            <person name="LaButti K."/>
            <person name="Lindquist E.A."/>
            <person name="Lipzen A."/>
            <person name="Lundell T."/>
            <person name="Morin E."/>
            <person name="Murat C."/>
            <person name="Riley R."/>
            <person name="Ohm R."/>
            <person name="Sun H."/>
            <person name="Tunlid A."/>
            <person name="Henrissat B."/>
            <person name="Grigoriev I.V."/>
            <person name="Hibbett D.S."/>
            <person name="Martin F."/>
        </authorList>
    </citation>
    <scope>NUCLEOTIDE SEQUENCE [LARGE SCALE GENOMIC DNA]</scope>
    <source>
        <strain evidence="7">441</strain>
    </source>
</reference>
<gene>
    <name evidence="6" type="ORF">PISMIDRAFT_27492</name>
</gene>
<dbReference type="PANTHER" id="PTHR14413:SF16">
    <property type="entry name" value="LARGE RIBOSOMAL SUBUNIT PROTEIN BL17M"/>
    <property type="match status" value="1"/>
</dbReference>
<dbReference type="PROSITE" id="PS01167">
    <property type="entry name" value="RIBOSOMAL_L17"/>
    <property type="match status" value="1"/>
</dbReference>
<dbReference type="InterPro" id="IPR000456">
    <property type="entry name" value="Ribosomal_bL17"/>
</dbReference>
<dbReference type="GO" id="GO:0006412">
    <property type="term" value="P:translation"/>
    <property type="evidence" value="ECO:0007669"/>
    <property type="project" value="InterPro"/>
</dbReference>
<dbReference type="NCBIfam" id="TIGR00059">
    <property type="entry name" value="L17"/>
    <property type="match status" value="1"/>
</dbReference>
<accession>A0A0D0A1Z4</accession>
<dbReference type="InterPro" id="IPR047859">
    <property type="entry name" value="Ribosomal_bL17_CS"/>
</dbReference>
<organism evidence="6 7">
    <name type="scientific">Pisolithus microcarpus 441</name>
    <dbReference type="NCBI Taxonomy" id="765257"/>
    <lineage>
        <taxon>Eukaryota</taxon>
        <taxon>Fungi</taxon>
        <taxon>Dikarya</taxon>
        <taxon>Basidiomycota</taxon>
        <taxon>Agaricomycotina</taxon>
        <taxon>Agaricomycetes</taxon>
        <taxon>Agaricomycetidae</taxon>
        <taxon>Boletales</taxon>
        <taxon>Sclerodermatineae</taxon>
        <taxon>Pisolithaceae</taxon>
        <taxon>Pisolithus</taxon>
    </lineage>
</organism>
<evidence type="ECO:0008006" key="8">
    <source>
        <dbReference type="Google" id="ProtNLM"/>
    </source>
</evidence>
<reference evidence="6 7" key="1">
    <citation type="submission" date="2014-04" db="EMBL/GenBank/DDBJ databases">
        <authorList>
            <consortium name="DOE Joint Genome Institute"/>
            <person name="Kuo A."/>
            <person name="Kohler A."/>
            <person name="Costa M.D."/>
            <person name="Nagy L.G."/>
            <person name="Floudas D."/>
            <person name="Copeland A."/>
            <person name="Barry K.W."/>
            <person name="Cichocki N."/>
            <person name="Veneault-Fourrey C."/>
            <person name="LaButti K."/>
            <person name="Lindquist E.A."/>
            <person name="Lipzen A."/>
            <person name="Lundell T."/>
            <person name="Morin E."/>
            <person name="Murat C."/>
            <person name="Sun H."/>
            <person name="Tunlid A."/>
            <person name="Henrissat B."/>
            <person name="Grigoriev I.V."/>
            <person name="Hibbett D.S."/>
            <person name="Martin F."/>
            <person name="Nordberg H.P."/>
            <person name="Cantor M.N."/>
            <person name="Hua S.X."/>
        </authorList>
    </citation>
    <scope>NUCLEOTIDE SEQUENCE [LARGE SCALE GENOMIC DNA]</scope>
    <source>
        <strain evidence="6 7">441</strain>
    </source>
</reference>
<keyword evidence="7" id="KW-1185">Reference proteome</keyword>
<evidence type="ECO:0000313" key="6">
    <source>
        <dbReference type="EMBL" id="KIK28467.1"/>
    </source>
</evidence>